<dbReference type="AlphaFoldDB" id="A0A5E4QS86"/>
<dbReference type="EMBL" id="FZQP02004444">
    <property type="protein sequence ID" value="VVC99998.1"/>
    <property type="molecule type" value="Genomic_DNA"/>
</dbReference>
<evidence type="ECO:0000313" key="2">
    <source>
        <dbReference type="Proteomes" id="UP000324832"/>
    </source>
</evidence>
<organism evidence="1 2">
    <name type="scientific">Leptidea sinapis</name>
    <dbReference type="NCBI Taxonomy" id="189913"/>
    <lineage>
        <taxon>Eukaryota</taxon>
        <taxon>Metazoa</taxon>
        <taxon>Ecdysozoa</taxon>
        <taxon>Arthropoda</taxon>
        <taxon>Hexapoda</taxon>
        <taxon>Insecta</taxon>
        <taxon>Pterygota</taxon>
        <taxon>Neoptera</taxon>
        <taxon>Endopterygota</taxon>
        <taxon>Lepidoptera</taxon>
        <taxon>Glossata</taxon>
        <taxon>Ditrysia</taxon>
        <taxon>Papilionoidea</taxon>
        <taxon>Pieridae</taxon>
        <taxon>Dismorphiinae</taxon>
        <taxon>Leptidea</taxon>
    </lineage>
</organism>
<evidence type="ECO:0000313" key="1">
    <source>
        <dbReference type="EMBL" id="VVC99998.1"/>
    </source>
</evidence>
<sequence length="20" mass="2149">MSADTSVVPFGIKSVGIYYD</sequence>
<dbReference type="Proteomes" id="UP000324832">
    <property type="component" value="Unassembled WGS sequence"/>
</dbReference>
<proteinExistence type="predicted"/>
<keyword evidence="2" id="KW-1185">Reference proteome</keyword>
<accession>A0A5E4QS86</accession>
<reference evidence="1 2" key="1">
    <citation type="submission" date="2017-07" db="EMBL/GenBank/DDBJ databases">
        <authorList>
            <person name="Talla V."/>
            <person name="Backstrom N."/>
        </authorList>
    </citation>
    <scope>NUCLEOTIDE SEQUENCE [LARGE SCALE GENOMIC DNA]</scope>
</reference>
<protein>
    <submittedName>
        <fullName evidence="1">Uncharacterized protein</fullName>
    </submittedName>
</protein>
<gene>
    <name evidence="1" type="ORF">LSINAPIS_LOCUS10741</name>
</gene>
<name>A0A5E4QS86_9NEOP</name>